<dbReference type="InterPro" id="IPR036397">
    <property type="entry name" value="RNaseH_sf"/>
</dbReference>
<dbReference type="Pfam" id="PF00665">
    <property type="entry name" value="rve"/>
    <property type="match status" value="1"/>
</dbReference>
<organism evidence="2">
    <name type="scientific">Fagus sylvatica</name>
    <name type="common">Beechnut</name>
    <dbReference type="NCBI Taxonomy" id="28930"/>
    <lineage>
        <taxon>Eukaryota</taxon>
        <taxon>Viridiplantae</taxon>
        <taxon>Streptophyta</taxon>
        <taxon>Embryophyta</taxon>
        <taxon>Tracheophyta</taxon>
        <taxon>Spermatophyta</taxon>
        <taxon>Magnoliopsida</taxon>
        <taxon>eudicotyledons</taxon>
        <taxon>Gunneridae</taxon>
        <taxon>Pentapetalae</taxon>
        <taxon>rosids</taxon>
        <taxon>fabids</taxon>
        <taxon>Fagales</taxon>
        <taxon>Fagaceae</taxon>
        <taxon>Fagus</taxon>
    </lineage>
</organism>
<dbReference type="InterPro" id="IPR041588">
    <property type="entry name" value="Integrase_H2C2"/>
</dbReference>
<dbReference type="CDD" id="cd01647">
    <property type="entry name" value="RT_LTR"/>
    <property type="match status" value="1"/>
</dbReference>
<dbReference type="Gene3D" id="3.30.420.10">
    <property type="entry name" value="Ribonuclease H-like superfamily/Ribonuclease H"/>
    <property type="match status" value="1"/>
</dbReference>
<dbReference type="GO" id="GO:0015074">
    <property type="term" value="P:DNA integration"/>
    <property type="evidence" value="ECO:0007669"/>
    <property type="project" value="InterPro"/>
</dbReference>
<reference evidence="2" key="1">
    <citation type="submission" date="2018-02" db="EMBL/GenBank/DDBJ databases">
        <authorList>
            <person name="Cohen D.B."/>
            <person name="Kent A.D."/>
        </authorList>
    </citation>
    <scope>NUCLEOTIDE SEQUENCE</scope>
</reference>
<gene>
    <name evidence="2" type="ORF">FSB_LOCUS44285</name>
</gene>
<evidence type="ECO:0000313" key="2">
    <source>
        <dbReference type="EMBL" id="SPD16403.1"/>
    </source>
</evidence>
<dbReference type="SUPFAM" id="SSF56672">
    <property type="entry name" value="DNA/RNA polymerases"/>
    <property type="match status" value="1"/>
</dbReference>
<dbReference type="PANTHER" id="PTHR37984">
    <property type="entry name" value="PROTEIN CBG26694"/>
    <property type="match status" value="1"/>
</dbReference>
<dbReference type="PANTHER" id="PTHR37984:SF5">
    <property type="entry name" value="PROTEIN NYNRIN-LIKE"/>
    <property type="match status" value="1"/>
</dbReference>
<accession>A0A2N9HXC7</accession>
<dbReference type="InterPro" id="IPR000477">
    <property type="entry name" value="RT_dom"/>
</dbReference>
<dbReference type="AlphaFoldDB" id="A0A2N9HXC7"/>
<dbReference type="PROSITE" id="PS50994">
    <property type="entry name" value="INTEGRASE"/>
    <property type="match status" value="1"/>
</dbReference>
<dbReference type="SUPFAM" id="SSF53098">
    <property type="entry name" value="Ribonuclease H-like"/>
    <property type="match status" value="1"/>
</dbReference>
<dbReference type="Gene3D" id="1.10.340.70">
    <property type="match status" value="1"/>
</dbReference>
<protein>
    <recommendedName>
        <fullName evidence="1">Integrase catalytic domain-containing protein</fullName>
    </recommendedName>
</protein>
<dbReference type="InterPro" id="IPR012337">
    <property type="entry name" value="RNaseH-like_sf"/>
</dbReference>
<dbReference type="Pfam" id="PF17921">
    <property type="entry name" value="Integrase_H2C2"/>
    <property type="match status" value="1"/>
</dbReference>
<dbReference type="InterPro" id="IPR050951">
    <property type="entry name" value="Retrovirus_Pol_polyprotein"/>
</dbReference>
<evidence type="ECO:0000259" key="1">
    <source>
        <dbReference type="PROSITE" id="PS50994"/>
    </source>
</evidence>
<dbReference type="InterPro" id="IPR001584">
    <property type="entry name" value="Integrase_cat-core"/>
</dbReference>
<dbReference type="InterPro" id="IPR043502">
    <property type="entry name" value="DNA/RNA_pol_sf"/>
</dbReference>
<dbReference type="Gene3D" id="3.10.10.10">
    <property type="entry name" value="HIV Type 1 Reverse Transcriptase, subunit A, domain 1"/>
    <property type="match status" value="1"/>
</dbReference>
<dbReference type="GO" id="GO:0003676">
    <property type="term" value="F:nucleic acid binding"/>
    <property type="evidence" value="ECO:0007669"/>
    <property type="project" value="InterPro"/>
</dbReference>
<sequence>MTERCYTLKQHLEELAKAGHLRRYIGDGQRQHYHEGPTAVHNTKPAARIIETIHTSRPNGQSYDRLKSDLKKAQHLREVFQVSEGSVMSKKPRIDFPRSEQQIFFSDENLRDVQTPHDNPLVIKLRIEDSDVKRVLIDQAIMGRRWLHRLKAVPSSLHQKLRFPTDFGIMEIKGDQVASKQCIMAAIKQNPPGRKTRQSAPVHAEAVQKEVERLLQAGAIREIHYPTWLSNTIVVKKKNGKWRVCVDFTSLNQACLKDPFPLPKIDQLVNATAGHDRMSFLDVFQGYHQIALSTEDREKTAFITPLGIYCYKVMSFGLKNAGATYQRMVTKMFKDQIGKTMEIYINDMVVKSRGIEVNPDQIKAIQELKAPRTHKEVQRSTAALSRFISRSADRCQPFFQLLKKGTTFKWDDNCISAFEDLKKYISSSLLLSNPTPGEPLFLYLAVSERAVALAMVTATNKLPQYFQAHTIYVVTQYLIQAMFHKADFTGRIWKWGAKISALGVKYLPRTTIKGVEQIDRNLNSHANALATLASVHNADFKRFIPIETLLAPSIAMSACHINTITVGPCWMDPYVLYLKEGILPQQKKEAEIIRRKAMRFWGKISGTPSPYPGYWWPYMQKDAVTYVKKCEKCQSFSHSVHQPAGELQPLVSPWPFAQWGMDLVGPLPRATGNRRWLIVATDYFTKWVEAKPLANIRDKDSIKFVWKNIITRFGIPKTIVSDNGSQFNSKPFTKYCLELGIRNVYSSPAYPQSNGQAEASNKTILDGIKKRLEDAKRRWVKELPNVLWTFRTTPRRSTGETPFSLAYGSEAVILLEIGLPTLKTSE</sequence>
<dbReference type="InterPro" id="IPR043128">
    <property type="entry name" value="Rev_trsase/Diguanyl_cyclase"/>
</dbReference>
<dbReference type="EMBL" id="OIVN01004268">
    <property type="protein sequence ID" value="SPD16403.1"/>
    <property type="molecule type" value="Genomic_DNA"/>
</dbReference>
<dbReference type="Pfam" id="PF00078">
    <property type="entry name" value="RVT_1"/>
    <property type="match status" value="1"/>
</dbReference>
<dbReference type="Gene3D" id="3.30.70.270">
    <property type="match status" value="1"/>
</dbReference>
<proteinExistence type="predicted"/>
<name>A0A2N9HXC7_FAGSY</name>
<feature type="domain" description="Integrase catalytic" evidence="1">
    <location>
        <begin position="651"/>
        <end position="810"/>
    </location>
</feature>